<evidence type="ECO:0000313" key="11">
    <source>
        <dbReference type="EMBL" id="OGK02358.1"/>
    </source>
</evidence>
<comment type="similarity">
    <text evidence="2 9">Belongs to the NAD(P)-dependent epimerase/dehydratase family. Fucose synthase subfamily.</text>
</comment>
<evidence type="ECO:0000256" key="4">
    <source>
        <dbReference type="ARBA" id="ARBA00022857"/>
    </source>
</evidence>
<keyword evidence="5 9" id="KW-0560">Oxidoreductase</keyword>
<evidence type="ECO:0000256" key="2">
    <source>
        <dbReference type="ARBA" id="ARBA00005959"/>
    </source>
</evidence>
<sequence length="311" mass="35145">MEKQAKIYIAGLYGMVGAAIARSLNKKGFKNVIGHSSQELDLQNQAAVDAFFRKERPDYVFLAAAKVGGIYANSTYPAEFIYNNLQIQNNIFNCAHIYRVKKLLFLGSSCIYPKHAPQPMKEEHLLTSPLEPTNQYYAIAKIAGIMMTEAYNQQYHTNFISCMPTNLYGPNDNYDAMNSHVIPGQIRRFHEAKVAGKSEVVIWGTGKVRREFLYVDDLADACVFIMHEYIGNQTINIGSGQEFTIRELAETIKNVVKFKGKIVFDASKPDGTPRKLLDSNRLHKLGWKPKFSLKQGLALAYKDFLLGKVRM</sequence>
<evidence type="ECO:0000313" key="12">
    <source>
        <dbReference type="Proteomes" id="UP000179243"/>
    </source>
</evidence>
<keyword evidence="4 9" id="KW-0521">NADP</keyword>
<evidence type="ECO:0000259" key="10">
    <source>
        <dbReference type="Pfam" id="PF01370"/>
    </source>
</evidence>
<accession>A0A1F7F715</accession>
<dbReference type="GO" id="GO:0070401">
    <property type="term" value="F:NADP+ binding"/>
    <property type="evidence" value="ECO:0007669"/>
    <property type="project" value="UniProtKB-UniRule"/>
</dbReference>
<dbReference type="AlphaFoldDB" id="A0A1F7F715"/>
<reference evidence="11 12" key="1">
    <citation type="journal article" date="2016" name="Nat. Commun.">
        <title>Thousands of microbial genomes shed light on interconnected biogeochemical processes in an aquifer system.</title>
        <authorList>
            <person name="Anantharaman K."/>
            <person name="Brown C.T."/>
            <person name="Hug L.A."/>
            <person name="Sharon I."/>
            <person name="Castelle C.J."/>
            <person name="Probst A.J."/>
            <person name="Thomas B.C."/>
            <person name="Singh A."/>
            <person name="Wilkins M.J."/>
            <person name="Karaoz U."/>
            <person name="Brodie E.L."/>
            <person name="Williams K.H."/>
            <person name="Hubbard S.S."/>
            <person name="Banfield J.F."/>
        </authorList>
    </citation>
    <scope>NUCLEOTIDE SEQUENCE [LARGE SCALE GENOMIC DNA]</scope>
</reference>
<feature type="binding site" evidence="9">
    <location>
        <begin position="11"/>
        <end position="17"/>
    </location>
    <ligand>
        <name>NADP(+)</name>
        <dbReference type="ChEBI" id="CHEBI:58349"/>
    </ligand>
</feature>
<evidence type="ECO:0000256" key="9">
    <source>
        <dbReference type="HAMAP-Rule" id="MF_00956"/>
    </source>
</evidence>
<organism evidence="11 12">
    <name type="scientific">Candidatus Raymondbacteria bacterium RIFOXYD12_FULL_49_13</name>
    <dbReference type="NCBI Taxonomy" id="1817890"/>
    <lineage>
        <taxon>Bacteria</taxon>
        <taxon>Raymondiibacteriota</taxon>
    </lineage>
</organism>
<evidence type="ECO:0000256" key="1">
    <source>
        <dbReference type="ARBA" id="ARBA00004883"/>
    </source>
</evidence>
<comment type="function">
    <text evidence="9">Catalyzes the two-step NADP-dependent conversion of GDP-4-dehydro-6-deoxy-D-mannose to GDP-fucose, involving an epimerase and a reductase reaction.</text>
</comment>
<protein>
    <recommendedName>
        <fullName evidence="3 9">GDP-L-fucose synthase</fullName>
        <ecNumber evidence="3 9">1.1.1.271</ecNumber>
    </recommendedName>
    <alternativeName>
        <fullName evidence="9">GDP-4-keto-6-deoxy-D-mannose-3,5-epimerase-4-reductase</fullName>
    </alternativeName>
</protein>
<evidence type="ECO:0000256" key="3">
    <source>
        <dbReference type="ARBA" id="ARBA00012371"/>
    </source>
</evidence>
<feature type="binding site" evidence="9">
    <location>
        <position position="141"/>
    </location>
    <ligand>
        <name>NADP(+)</name>
        <dbReference type="ChEBI" id="CHEBI:58349"/>
    </ligand>
</feature>
<dbReference type="InterPro" id="IPR028614">
    <property type="entry name" value="GDP_fucose/colitose_synth"/>
</dbReference>
<dbReference type="SUPFAM" id="SSF51735">
    <property type="entry name" value="NAD(P)-binding Rossmann-fold domains"/>
    <property type="match status" value="1"/>
</dbReference>
<comment type="catalytic activity">
    <reaction evidence="8 9">
        <text>GDP-beta-L-fucose + NADP(+) = GDP-4-dehydro-alpha-D-rhamnose + NADPH + H(+)</text>
        <dbReference type="Rhea" id="RHEA:18885"/>
        <dbReference type="ChEBI" id="CHEBI:15378"/>
        <dbReference type="ChEBI" id="CHEBI:57273"/>
        <dbReference type="ChEBI" id="CHEBI:57783"/>
        <dbReference type="ChEBI" id="CHEBI:57964"/>
        <dbReference type="ChEBI" id="CHEBI:58349"/>
        <dbReference type="EC" id="1.1.1.271"/>
    </reaction>
</comment>
<feature type="binding site" evidence="9">
    <location>
        <position position="203"/>
    </location>
    <ligand>
        <name>substrate</name>
    </ligand>
</feature>
<feature type="active site" description="Proton donor/acceptor" evidence="9">
    <location>
        <position position="137"/>
    </location>
</feature>
<evidence type="ECO:0000256" key="5">
    <source>
        <dbReference type="ARBA" id="ARBA00023002"/>
    </source>
</evidence>
<feature type="binding site" evidence="9">
    <location>
        <position position="180"/>
    </location>
    <ligand>
        <name>NADP(+)</name>
        <dbReference type="ChEBI" id="CHEBI:58349"/>
    </ligand>
</feature>
<dbReference type="GO" id="GO:0050577">
    <property type="term" value="F:GDP-L-fucose synthase activity"/>
    <property type="evidence" value="ECO:0007669"/>
    <property type="project" value="UniProtKB-UniRule"/>
</dbReference>
<evidence type="ECO:0000256" key="7">
    <source>
        <dbReference type="ARBA" id="ARBA00023268"/>
    </source>
</evidence>
<comment type="caution">
    <text evidence="11">The sequence shown here is derived from an EMBL/GenBank/DDBJ whole genome shotgun (WGS) entry which is preliminary data.</text>
</comment>
<dbReference type="Pfam" id="PF01370">
    <property type="entry name" value="Epimerase"/>
    <property type="match status" value="1"/>
</dbReference>
<feature type="domain" description="NAD-dependent epimerase/dehydratase" evidence="10">
    <location>
        <begin position="7"/>
        <end position="238"/>
    </location>
</feature>
<dbReference type="UniPathway" id="UPA00128">
    <property type="reaction ID" value="UER00191"/>
</dbReference>
<keyword evidence="6 9" id="KW-0413">Isomerase</keyword>
<feature type="binding site" evidence="9">
    <location>
        <begin position="164"/>
        <end position="167"/>
    </location>
    <ligand>
        <name>NADP(+)</name>
        <dbReference type="ChEBI" id="CHEBI:58349"/>
    </ligand>
</feature>
<dbReference type="FunFam" id="3.40.50.720:FF:000101">
    <property type="entry name" value="GDP-L-fucose synthase"/>
    <property type="match status" value="1"/>
</dbReference>
<dbReference type="InterPro" id="IPR036291">
    <property type="entry name" value="NAD(P)-bd_dom_sf"/>
</dbReference>
<feature type="binding site" evidence="9">
    <location>
        <position position="188"/>
    </location>
    <ligand>
        <name>substrate</name>
    </ligand>
</feature>
<keyword evidence="7 9" id="KW-0511">Multifunctional enzyme</keyword>
<comment type="pathway">
    <text evidence="1 9">Nucleotide-sugar biosynthesis; GDP-L-fucose biosynthesis via de novo pathway; GDP-L-fucose from GDP-alpha-D-mannose: step 2/2.</text>
</comment>
<name>A0A1F7F715_UNCRA</name>
<dbReference type="Gene3D" id="3.40.50.720">
    <property type="entry name" value="NAD(P)-binding Rossmann-like Domain"/>
    <property type="match status" value="1"/>
</dbReference>
<feature type="binding site" evidence="9">
    <location>
        <position position="210"/>
    </location>
    <ligand>
        <name>substrate</name>
    </ligand>
</feature>
<dbReference type="EMBL" id="MFYX01000109">
    <property type="protein sequence ID" value="OGK02358.1"/>
    <property type="molecule type" value="Genomic_DNA"/>
</dbReference>
<dbReference type="PANTHER" id="PTHR43238:SF1">
    <property type="entry name" value="GDP-L-FUCOSE SYNTHASE"/>
    <property type="match status" value="1"/>
</dbReference>
<dbReference type="PANTHER" id="PTHR43238">
    <property type="entry name" value="GDP-L-FUCOSE SYNTHASE"/>
    <property type="match status" value="1"/>
</dbReference>
<feature type="binding site" evidence="9">
    <location>
        <begin position="106"/>
        <end position="109"/>
    </location>
    <ligand>
        <name>NADP(+)</name>
        <dbReference type="ChEBI" id="CHEBI:58349"/>
    </ligand>
</feature>
<dbReference type="InterPro" id="IPR001509">
    <property type="entry name" value="Epimerase_deHydtase"/>
</dbReference>
<feature type="site" description="Important for catalytic activity" evidence="9">
    <location>
        <position position="108"/>
    </location>
</feature>
<dbReference type="EC" id="1.1.1.271" evidence="3 9"/>
<dbReference type="GO" id="GO:0016853">
    <property type="term" value="F:isomerase activity"/>
    <property type="evidence" value="ECO:0007669"/>
    <property type="project" value="UniProtKB-KW"/>
</dbReference>
<gene>
    <name evidence="9" type="primary">fcl</name>
    <name evidence="11" type="ORF">A2519_15925</name>
</gene>
<dbReference type="HAMAP" id="MF_00956">
    <property type="entry name" value="GDP_fucose_synth"/>
    <property type="match status" value="1"/>
</dbReference>
<dbReference type="CDD" id="cd05239">
    <property type="entry name" value="GDP_FS_SDR_e"/>
    <property type="match status" value="1"/>
</dbReference>
<dbReference type="GO" id="GO:0042351">
    <property type="term" value="P:'de novo' GDP-L-fucose biosynthetic process"/>
    <property type="evidence" value="ECO:0007669"/>
    <property type="project" value="UniProtKB-UniRule"/>
</dbReference>
<evidence type="ECO:0000256" key="6">
    <source>
        <dbReference type="ARBA" id="ARBA00023235"/>
    </source>
</evidence>
<feature type="binding site" evidence="9">
    <location>
        <position position="270"/>
    </location>
    <ligand>
        <name>substrate</name>
    </ligand>
</feature>
<proteinExistence type="inferred from homology"/>
<evidence type="ECO:0000256" key="8">
    <source>
        <dbReference type="ARBA" id="ARBA00051935"/>
    </source>
</evidence>
<dbReference type="Gene3D" id="3.90.25.10">
    <property type="entry name" value="UDP-galactose 4-epimerase, domain 1"/>
    <property type="match status" value="1"/>
</dbReference>
<feature type="site" description="Important for catalytic activity" evidence="9">
    <location>
        <position position="110"/>
    </location>
</feature>
<dbReference type="Proteomes" id="UP000179243">
    <property type="component" value="Unassembled WGS sequence"/>
</dbReference>